<feature type="domain" description="Disease resistance N-terminal" evidence="8">
    <location>
        <begin position="10"/>
        <end position="95"/>
    </location>
</feature>
<feature type="non-terminal residue" evidence="11">
    <location>
        <position position="464"/>
    </location>
</feature>
<dbReference type="InterPro" id="IPR042197">
    <property type="entry name" value="Apaf_helical"/>
</dbReference>
<dbReference type="PANTHER" id="PTHR36766">
    <property type="entry name" value="PLANT BROAD-SPECTRUM MILDEW RESISTANCE PROTEIN RPW8"/>
    <property type="match status" value="1"/>
</dbReference>
<reference evidence="11" key="1">
    <citation type="submission" date="2025-08" db="UniProtKB">
        <authorList>
            <consortium name="RefSeq"/>
        </authorList>
    </citation>
    <scope>IDENTIFICATION</scope>
</reference>
<feature type="domain" description="NB-ARC" evidence="7">
    <location>
        <begin position="172"/>
        <end position="339"/>
    </location>
</feature>
<dbReference type="AlphaFoldDB" id="A0A6I9QQC4"/>
<dbReference type="InterPro" id="IPR058922">
    <property type="entry name" value="WHD_DRP"/>
</dbReference>
<protein>
    <submittedName>
        <fullName evidence="11">Disease resistance protein RGA3</fullName>
    </submittedName>
</protein>
<dbReference type="InterPro" id="IPR036388">
    <property type="entry name" value="WH-like_DNA-bd_sf"/>
</dbReference>
<comment type="similarity">
    <text evidence="1">Belongs to the disease resistance NB-LRR family.</text>
</comment>
<dbReference type="Gene3D" id="1.10.10.10">
    <property type="entry name" value="Winged helix-like DNA-binding domain superfamily/Winged helix DNA-binding domain"/>
    <property type="match status" value="1"/>
</dbReference>
<keyword evidence="6" id="KW-0067">ATP-binding</keyword>
<dbReference type="OrthoDB" id="786390at2759"/>
<dbReference type="InterPro" id="IPR041118">
    <property type="entry name" value="Rx_N"/>
</dbReference>
<dbReference type="InParanoid" id="A0A6I9QQC4"/>
<keyword evidence="5" id="KW-0611">Plant defense</keyword>
<accession>A0A6I9QQC4</accession>
<dbReference type="Pfam" id="PF00931">
    <property type="entry name" value="NB-ARC"/>
    <property type="match status" value="1"/>
</dbReference>
<organism evidence="10 11">
    <name type="scientific">Elaeis guineensis var. tenera</name>
    <name type="common">Oil palm</name>
    <dbReference type="NCBI Taxonomy" id="51953"/>
    <lineage>
        <taxon>Eukaryota</taxon>
        <taxon>Viridiplantae</taxon>
        <taxon>Streptophyta</taxon>
        <taxon>Embryophyta</taxon>
        <taxon>Tracheophyta</taxon>
        <taxon>Spermatophyta</taxon>
        <taxon>Magnoliopsida</taxon>
        <taxon>Liliopsida</taxon>
        <taxon>Arecaceae</taxon>
        <taxon>Arecoideae</taxon>
        <taxon>Cocoseae</taxon>
        <taxon>Elaeidinae</taxon>
        <taxon>Elaeis</taxon>
    </lineage>
</organism>
<dbReference type="InterPro" id="IPR002182">
    <property type="entry name" value="NB-ARC"/>
</dbReference>
<dbReference type="RefSeq" id="XP_010911714.1">
    <property type="nucleotide sequence ID" value="XM_010913412.1"/>
</dbReference>
<keyword evidence="2" id="KW-0433">Leucine-rich repeat</keyword>
<dbReference type="Gene3D" id="3.40.50.300">
    <property type="entry name" value="P-loop containing nucleotide triphosphate hydrolases"/>
    <property type="match status" value="1"/>
</dbReference>
<evidence type="ECO:0000256" key="6">
    <source>
        <dbReference type="ARBA" id="ARBA00022840"/>
    </source>
</evidence>
<dbReference type="Gene3D" id="1.10.8.430">
    <property type="entry name" value="Helical domain of apoptotic protease-activating factors"/>
    <property type="match status" value="1"/>
</dbReference>
<dbReference type="Pfam" id="PF23559">
    <property type="entry name" value="WHD_DRP"/>
    <property type="match status" value="1"/>
</dbReference>
<dbReference type="Pfam" id="PF18052">
    <property type="entry name" value="Rx_N"/>
    <property type="match status" value="1"/>
</dbReference>
<dbReference type="GO" id="GO:0006952">
    <property type="term" value="P:defense response"/>
    <property type="evidence" value="ECO:0007669"/>
    <property type="project" value="UniProtKB-KW"/>
</dbReference>
<dbReference type="PRINTS" id="PR00364">
    <property type="entry name" value="DISEASERSIST"/>
</dbReference>
<dbReference type="InterPro" id="IPR038005">
    <property type="entry name" value="RX-like_CC"/>
</dbReference>
<evidence type="ECO:0000259" key="9">
    <source>
        <dbReference type="Pfam" id="PF23559"/>
    </source>
</evidence>
<keyword evidence="4" id="KW-0547">Nucleotide-binding</keyword>
<dbReference type="GO" id="GO:0043531">
    <property type="term" value="F:ADP binding"/>
    <property type="evidence" value="ECO:0007669"/>
    <property type="project" value="InterPro"/>
</dbReference>
<keyword evidence="10" id="KW-1185">Reference proteome</keyword>
<evidence type="ECO:0000313" key="10">
    <source>
        <dbReference type="Proteomes" id="UP000504607"/>
    </source>
</evidence>
<dbReference type="KEGG" id="egu:105037788"/>
<evidence type="ECO:0000256" key="5">
    <source>
        <dbReference type="ARBA" id="ARBA00022821"/>
    </source>
</evidence>
<dbReference type="Proteomes" id="UP000504607">
    <property type="component" value="Unplaced"/>
</dbReference>
<evidence type="ECO:0000259" key="8">
    <source>
        <dbReference type="Pfam" id="PF18052"/>
    </source>
</evidence>
<evidence type="ECO:0000256" key="4">
    <source>
        <dbReference type="ARBA" id="ARBA00022741"/>
    </source>
</evidence>
<dbReference type="PANTHER" id="PTHR36766:SF61">
    <property type="entry name" value="NB-ARC DOMAIN DISEASE RESISTANCE PROTEIN"/>
    <property type="match status" value="1"/>
</dbReference>
<dbReference type="InterPro" id="IPR027417">
    <property type="entry name" value="P-loop_NTPase"/>
</dbReference>
<sequence length="464" mass="53581">MAEVILSSLVQVLLEKSISHILREYGKMWGFFKKLKNLESTLCTVQAVLQDAEEKQVNNKALRKWLQDLKDAAYDAEDILDEFNYEVLRQTAEIRDRMKRKVWEFFSFRNPIIFRIRMMNKIKEIVERLDNIAAERSKFHLTEIGPVDRRYLITERPETHSFVNESNIIGREEDKKKIVELLISRAGRSDVSVLPVVGIGGLGKTTLAQLVYHEKTVAEHFQHRIWVCVSENFDIKDIVKTIIESATQGKYELSDMDSLQRKLREVLSGKRFLLVVDDVWNPWEELKELLTTGAEGSCVIVTTRSTTVVSSIIGTLDAYELKPLSDDECWSLFERNAFSEGGAEKSADLIHIGKAIVEKCGGLPLAAKILGRLMRTKREVREWRSVMESEIWKLNDDKILPSLRLSYNHLPCHVKQCFAYCAIFPKDNEIDKEMVIQLWMANGFIPSDLEEDMELKGQEIFYEL</sequence>
<dbReference type="FunFam" id="3.40.50.300:FF:001091">
    <property type="entry name" value="Probable disease resistance protein At1g61300"/>
    <property type="match status" value="1"/>
</dbReference>
<dbReference type="CDD" id="cd14798">
    <property type="entry name" value="RX-CC_like"/>
    <property type="match status" value="1"/>
</dbReference>
<evidence type="ECO:0000256" key="3">
    <source>
        <dbReference type="ARBA" id="ARBA00022737"/>
    </source>
</evidence>
<evidence type="ECO:0000256" key="1">
    <source>
        <dbReference type="ARBA" id="ARBA00008894"/>
    </source>
</evidence>
<gene>
    <name evidence="11" type="primary">LOC105037788</name>
</gene>
<dbReference type="SUPFAM" id="SSF52540">
    <property type="entry name" value="P-loop containing nucleoside triphosphate hydrolases"/>
    <property type="match status" value="1"/>
</dbReference>
<dbReference type="Gene3D" id="1.20.5.4130">
    <property type="match status" value="1"/>
</dbReference>
<dbReference type="FunCoup" id="A0A6I9QQC4">
    <property type="interactions" value="1"/>
</dbReference>
<evidence type="ECO:0000256" key="2">
    <source>
        <dbReference type="ARBA" id="ARBA00022614"/>
    </source>
</evidence>
<dbReference type="GeneID" id="105037788"/>
<keyword evidence="3" id="KW-0677">Repeat</keyword>
<evidence type="ECO:0000259" key="7">
    <source>
        <dbReference type="Pfam" id="PF00931"/>
    </source>
</evidence>
<feature type="domain" description="Disease resistance protein winged helix" evidence="9">
    <location>
        <begin position="423"/>
        <end position="464"/>
    </location>
</feature>
<evidence type="ECO:0000313" key="11">
    <source>
        <dbReference type="RefSeq" id="XP_010911714.1"/>
    </source>
</evidence>
<name>A0A6I9QQC4_ELAGV</name>
<dbReference type="GO" id="GO:0005524">
    <property type="term" value="F:ATP binding"/>
    <property type="evidence" value="ECO:0007669"/>
    <property type="project" value="UniProtKB-KW"/>
</dbReference>
<proteinExistence type="inferred from homology"/>